<proteinExistence type="predicted"/>
<dbReference type="EMBL" id="MU277187">
    <property type="protein sequence ID" value="KAI0068963.1"/>
    <property type="molecule type" value="Genomic_DNA"/>
</dbReference>
<comment type="caution">
    <text evidence="1">The sequence shown here is derived from an EMBL/GenBank/DDBJ whole genome shotgun (WGS) entry which is preliminary data.</text>
</comment>
<sequence length="202" mass="22626">MSFGGLFDVRKQLTFYGAYHSNSTNIAIHVVCVPLLIWTFQVLACDIPVPSSFPNIHYTFNDYLAFDFNFTFIQAALYLAYYYALEPTAAFLYTPQMILSVLTAQSFAHKADHVTIAAVVHGVCWIAQFIGHGVAEKRAPALVDNLLGAVVLAPFFVHLEVLFALGYRPEMHKQLKNDVGVEIARIKKIEGDKKRAAEKKEL</sequence>
<evidence type="ECO:0000313" key="2">
    <source>
        <dbReference type="Proteomes" id="UP000814140"/>
    </source>
</evidence>
<keyword evidence="2" id="KW-1185">Reference proteome</keyword>
<name>A0ACB8TKP1_9AGAM</name>
<protein>
    <submittedName>
        <fullName evidence="1">DUF962-domain-containing protein</fullName>
    </submittedName>
</protein>
<evidence type="ECO:0000313" key="1">
    <source>
        <dbReference type="EMBL" id="KAI0068963.1"/>
    </source>
</evidence>
<reference evidence="1" key="2">
    <citation type="journal article" date="2022" name="New Phytol.">
        <title>Evolutionary transition to the ectomycorrhizal habit in the genomes of a hyperdiverse lineage of mushroom-forming fungi.</title>
        <authorList>
            <person name="Looney B."/>
            <person name="Miyauchi S."/>
            <person name="Morin E."/>
            <person name="Drula E."/>
            <person name="Courty P.E."/>
            <person name="Kohler A."/>
            <person name="Kuo A."/>
            <person name="LaButti K."/>
            <person name="Pangilinan J."/>
            <person name="Lipzen A."/>
            <person name="Riley R."/>
            <person name="Andreopoulos W."/>
            <person name="He G."/>
            <person name="Johnson J."/>
            <person name="Nolan M."/>
            <person name="Tritt A."/>
            <person name="Barry K.W."/>
            <person name="Grigoriev I.V."/>
            <person name="Nagy L.G."/>
            <person name="Hibbett D."/>
            <person name="Henrissat B."/>
            <person name="Matheny P.B."/>
            <person name="Labbe J."/>
            <person name="Martin F.M."/>
        </authorList>
    </citation>
    <scope>NUCLEOTIDE SEQUENCE</scope>
    <source>
        <strain evidence="1">HHB10654</strain>
    </source>
</reference>
<gene>
    <name evidence="1" type="ORF">BV25DRAFT_1817889</name>
</gene>
<reference evidence="1" key="1">
    <citation type="submission" date="2021-03" db="EMBL/GenBank/DDBJ databases">
        <authorList>
            <consortium name="DOE Joint Genome Institute"/>
            <person name="Ahrendt S."/>
            <person name="Looney B.P."/>
            <person name="Miyauchi S."/>
            <person name="Morin E."/>
            <person name="Drula E."/>
            <person name="Courty P.E."/>
            <person name="Chicoki N."/>
            <person name="Fauchery L."/>
            <person name="Kohler A."/>
            <person name="Kuo A."/>
            <person name="Labutti K."/>
            <person name="Pangilinan J."/>
            <person name="Lipzen A."/>
            <person name="Riley R."/>
            <person name="Andreopoulos W."/>
            <person name="He G."/>
            <person name="Johnson J."/>
            <person name="Barry K.W."/>
            <person name="Grigoriev I.V."/>
            <person name="Nagy L."/>
            <person name="Hibbett D."/>
            <person name="Henrissat B."/>
            <person name="Matheny P.B."/>
            <person name="Labbe J."/>
            <person name="Martin F."/>
        </authorList>
    </citation>
    <scope>NUCLEOTIDE SEQUENCE</scope>
    <source>
        <strain evidence="1">HHB10654</strain>
    </source>
</reference>
<dbReference type="Proteomes" id="UP000814140">
    <property type="component" value="Unassembled WGS sequence"/>
</dbReference>
<organism evidence="1 2">
    <name type="scientific">Artomyces pyxidatus</name>
    <dbReference type="NCBI Taxonomy" id="48021"/>
    <lineage>
        <taxon>Eukaryota</taxon>
        <taxon>Fungi</taxon>
        <taxon>Dikarya</taxon>
        <taxon>Basidiomycota</taxon>
        <taxon>Agaricomycotina</taxon>
        <taxon>Agaricomycetes</taxon>
        <taxon>Russulales</taxon>
        <taxon>Auriscalpiaceae</taxon>
        <taxon>Artomyces</taxon>
    </lineage>
</organism>
<accession>A0ACB8TKP1</accession>